<accession>A0ABD0NAQ3</accession>
<feature type="non-terminal residue" evidence="2">
    <location>
        <position position="235"/>
    </location>
</feature>
<evidence type="ECO:0000313" key="2">
    <source>
        <dbReference type="EMBL" id="KAL0157383.1"/>
    </source>
</evidence>
<dbReference type="AlphaFoldDB" id="A0ABD0NAQ3"/>
<proteinExistence type="predicted"/>
<dbReference type="EMBL" id="JAMKFB020000024">
    <property type="protein sequence ID" value="KAL0157383.1"/>
    <property type="molecule type" value="Genomic_DNA"/>
</dbReference>
<dbReference type="Proteomes" id="UP001529510">
    <property type="component" value="Unassembled WGS sequence"/>
</dbReference>
<evidence type="ECO:0000256" key="1">
    <source>
        <dbReference type="SAM" id="MobiDB-lite"/>
    </source>
</evidence>
<protein>
    <submittedName>
        <fullName evidence="2">Uncharacterized protein</fullName>
    </submittedName>
</protein>
<feature type="region of interest" description="Disordered" evidence="1">
    <location>
        <begin position="43"/>
        <end position="63"/>
    </location>
</feature>
<gene>
    <name evidence="2" type="ORF">M9458_048629</name>
</gene>
<reference evidence="2 3" key="1">
    <citation type="submission" date="2024-05" db="EMBL/GenBank/DDBJ databases">
        <title>Genome sequencing and assembly of Indian major carp, Cirrhinus mrigala (Hamilton, 1822).</title>
        <authorList>
            <person name="Mohindra V."/>
            <person name="Chowdhury L.M."/>
            <person name="Lal K."/>
            <person name="Jena J.K."/>
        </authorList>
    </citation>
    <scope>NUCLEOTIDE SEQUENCE [LARGE SCALE GENOMIC DNA]</scope>
    <source>
        <strain evidence="2">CM1030</strain>
        <tissue evidence="2">Blood</tissue>
    </source>
</reference>
<organism evidence="2 3">
    <name type="scientific">Cirrhinus mrigala</name>
    <name type="common">Mrigala</name>
    <dbReference type="NCBI Taxonomy" id="683832"/>
    <lineage>
        <taxon>Eukaryota</taxon>
        <taxon>Metazoa</taxon>
        <taxon>Chordata</taxon>
        <taxon>Craniata</taxon>
        <taxon>Vertebrata</taxon>
        <taxon>Euteleostomi</taxon>
        <taxon>Actinopterygii</taxon>
        <taxon>Neopterygii</taxon>
        <taxon>Teleostei</taxon>
        <taxon>Ostariophysi</taxon>
        <taxon>Cypriniformes</taxon>
        <taxon>Cyprinidae</taxon>
        <taxon>Labeoninae</taxon>
        <taxon>Labeonini</taxon>
        <taxon>Cirrhinus</taxon>
    </lineage>
</organism>
<evidence type="ECO:0000313" key="3">
    <source>
        <dbReference type="Proteomes" id="UP001529510"/>
    </source>
</evidence>
<keyword evidence="3" id="KW-1185">Reference proteome</keyword>
<name>A0ABD0NAQ3_CIRMR</name>
<sequence>MNDVLPGTSPQTARPVCSPVELSDDFDSSSQYGLDLLFEAPAEVSAASEGGREPSEADVSSELAVPVAESQSVADAEMAVALQRAAREIGLEPQRTLVRLQSVPETGSPGKEDRLTCPGPHSTRGRALDSTPSRLSATRQTATTWSIKVQFPSSLGTILSVSDPLYDGQTLFPPTRTCGHTPLVFPHVLKQRVRSDVPPRQGGSSVWFPPHELTGQNSQWSLGLLTSSHRLPPLQ</sequence>
<feature type="region of interest" description="Disordered" evidence="1">
    <location>
        <begin position="103"/>
        <end position="133"/>
    </location>
</feature>
<comment type="caution">
    <text evidence="2">The sequence shown here is derived from an EMBL/GenBank/DDBJ whole genome shotgun (WGS) entry which is preliminary data.</text>
</comment>